<dbReference type="AlphaFoldDB" id="A0A3S9MZ87"/>
<dbReference type="Proteomes" id="UP000279600">
    <property type="component" value="Chromosome"/>
</dbReference>
<accession>A0A3S9MZ87</accession>
<dbReference type="EMBL" id="CP034549">
    <property type="protein sequence ID" value="AZQ44571.1"/>
    <property type="molecule type" value="Genomic_DNA"/>
</dbReference>
<dbReference type="KEGG" id="noj:EJ995_10060"/>
<keyword evidence="1" id="KW-1133">Transmembrane helix</keyword>
<evidence type="ECO:0008006" key="4">
    <source>
        <dbReference type="Google" id="ProtNLM"/>
    </source>
</evidence>
<evidence type="ECO:0000313" key="2">
    <source>
        <dbReference type="EMBL" id="AZQ44571.1"/>
    </source>
</evidence>
<evidence type="ECO:0000313" key="3">
    <source>
        <dbReference type="Proteomes" id="UP000279600"/>
    </source>
</evidence>
<keyword evidence="1" id="KW-0472">Membrane</keyword>
<keyword evidence="1" id="KW-0812">Transmembrane</keyword>
<organism evidence="2 3">
    <name type="scientific">Nonlabens ponticola</name>
    <dbReference type="NCBI Taxonomy" id="2496866"/>
    <lineage>
        <taxon>Bacteria</taxon>
        <taxon>Pseudomonadati</taxon>
        <taxon>Bacteroidota</taxon>
        <taxon>Flavobacteriia</taxon>
        <taxon>Flavobacteriales</taxon>
        <taxon>Flavobacteriaceae</taxon>
        <taxon>Nonlabens</taxon>
    </lineage>
</organism>
<dbReference type="RefSeq" id="WP_126448138.1">
    <property type="nucleotide sequence ID" value="NZ_CP034549.1"/>
</dbReference>
<gene>
    <name evidence="2" type="ORF">EJ995_10060</name>
</gene>
<feature type="transmembrane region" description="Helical" evidence="1">
    <location>
        <begin position="123"/>
        <end position="141"/>
    </location>
</feature>
<proteinExistence type="predicted"/>
<feature type="transmembrane region" description="Helical" evidence="1">
    <location>
        <begin position="78"/>
        <end position="102"/>
    </location>
</feature>
<dbReference type="OrthoDB" id="883418at2"/>
<evidence type="ECO:0000256" key="1">
    <source>
        <dbReference type="SAM" id="Phobius"/>
    </source>
</evidence>
<reference evidence="2 3" key="1">
    <citation type="submission" date="2018-12" db="EMBL/GenBank/DDBJ databases">
        <title>Complete genome of Nonlabens sp. MJ115.</title>
        <authorList>
            <person name="Choi H.S."/>
            <person name="Jung J."/>
        </authorList>
    </citation>
    <scope>NUCLEOTIDE SEQUENCE [LARGE SCALE GENOMIC DNA]</scope>
    <source>
        <strain evidence="2 3">MJ115</strain>
    </source>
</reference>
<feature type="transmembrane region" description="Helical" evidence="1">
    <location>
        <begin position="54"/>
        <end position="72"/>
    </location>
</feature>
<protein>
    <recommendedName>
        <fullName evidence="4">DUF4149 domain-containing protein</fullName>
    </recommendedName>
</protein>
<keyword evidence="3" id="KW-1185">Reference proteome</keyword>
<name>A0A3S9MZ87_9FLAO</name>
<sequence length="142" mass="16517">MIELSLLELLKLSCDVGLVVLIWIVQLLIYPSFIYFAGDGLARWHTIYTRNITFIVLPLMLGQLLLSGWLLFGNADYTAVRIADFILVGSMWASTAFYYKPLHEKLQKEPHRKELCIELTTSNWWRVAVWTVILVLNFIVIW</sequence>
<feature type="transmembrane region" description="Helical" evidence="1">
    <location>
        <begin position="20"/>
        <end position="42"/>
    </location>
</feature>